<dbReference type="EMBL" id="VUOD01000008">
    <property type="protein sequence ID" value="KAA2284233.1"/>
    <property type="molecule type" value="Genomic_DNA"/>
</dbReference>
<proteinExistence type="predicted"/>
<evidence type="ECO:0000256" key="1">
    <source>
        <dbReference type="SAM" id="MobiDB-lite"/>
    </source>
</evidence>
<name>A0A5B2Z9N3_9GAMM</name>
<sequence length="259" mass="27937">MNGMECAAERGRLPMIRKLTGLSLITAIAATLLAGADAGAEEKKKLYRWVDKDGKVQFSDSLPPEAVDQARTEINAESGRATAVVDRAMTPEERAAWEREQAELERIRKQEELARQTEEAMISSFQTEDELRAAFAERIELKRQNIEAIEAGIAGQRASLARLLVEASESELAGTAVNPRHAQTIAELHREMGRQQQMLIVREAELAGMDAQLAHLLERFREAKGLPPAPDDAADAPAAAEPAAEPAPDADAGPAGGAG</sequence>
<feature type="region of interest" description="Disordered" evidence="1">
    <location>
        <begin position="222"/>
        <end position="259"/>
    </location>
</feature>
<feature type="compositionally biased region" description="Low complexity" evidence="1">
    <location>
        <begin position="235"/>
        <end position="253"/>
    </location>
</feature>
<protein>
    <submittedName>
        <fullName evidence="3">DUF4124 domain-containing protein</fullName>
    </submittedName>
</protein>
<evidence type="ECO:0000313" key="4">
    <source>
        <dbReference type="Proteomes" id="UP000322165"/>
    </source>
</evidence>
<dbReference type="AlphaFoldDB" id="A0A5B2Z9N3"/>
<gene>
    <name evidence="3" type="ORF">F0415_10065</name>
</gene>
<keyword evidence="4" id="KW-1185">Reference proteome</keyword>
<evidence type="ECO:0000313" key="3">
    <source>
        <dbReference type="EMBL" id="KAA2284233.1"/>
    </source>
</evidence>
<feature type="domain" description="DUF4124" evidence="2">
    <location>
        <begin position="45"/>
        <end position="74"/>
    </location>
</feature>
<reference evidence="3 4" key="1">
    <citation type="submission" date="2019-09" db="EMBL/GenBank/DDBJ databases">
        <title>Arenimonas chukotkensis sp. nov., a bacterium isolated from Chukotka hot spring, Arctic region, Russia.</title>
        <authorList>
            <person name="Zayulina K.S."/>
            <person name="Prokofeva M.I."/>
            <person name="Elcheninov A.G."/>
            <person name="Novikov A."/>
            <person name="Kochetkova T.V."/>
            <person name="Kublanov I.V."/>
        </authorList>
    </citation>
    <scope>NUCLEOTIDE SEQUENCE [LARGE SCALE GENOMIC DNA]</scope>
    <source>
        <strain evidence="3 4">3729k</strain>
    </source>
</reference>
<dbReference type="Pfam" id="PF13511">
    <property type="entry name" value="DUF4124"/>
    <property type="match status" value="1"/>
</dbReference>
<evidence type="ECO:0000259" key="2">
    <source>
        <dbReference type="Pfam" id="PF13511"/>
    </source>
</evidence>
<accession>A0A5B2Z9N3</accession>
<reference evidence="3 4" key="2">
    <citation type="submission" date="2019-09" db="EMBL/GenBank/DDBJ databases">
        <authorList>
            <person name="Mazur A."/>
        </authorList>
    </citation>
    <scope>NUCLEOTIDE SEQUENCE [LARGE SCALE GENOMIC DNA]</scope>
    <source>
        <strain evidence="3 4">3729k</strain>
    </source>
</reference>
<comment type="caution">
    <text evidence="3">The sequence shown here is derived from an EMBL/GenBank/DDBJ whole genome shotgun (WGS) entry which is preliminary data.</text>
</comment>
<dbReference type="InterPro" id="IPR025392">
    <property type="entry name" value="DUF4124"/>
</dbReference>
<organism evidence="3 4">
    <name type="scientific">Arenimonas fontis</name>
    <dbReference type="NCBI Taxonomy" id="2608255"/>
    <lineage>
        <taxon>Bacteria</taxon>
        <taxon>Pseudomonadati</taxon>
        <taxon>Pseudomonadota</taxon>
        <taxon>Gammaproteobacteria</taxon>
        <taxon>Lysobacterales</taxon>
        <taxon>Lysobacteraceae</taxon>
        <taxon>Arenimonas</taxon>
    </lineage>
</organism>
<dbReference type="Proteomes" id="UP000322165">
    <property type="component" value="Unassembled WGS sequence"/>
</dbReference>